<dbReference type="Proteomes" id="UP000064921">
    <property type="component" value="Chromosome"/>
</dbReference>
<dbReference type="EMBL" id="CP013068">
    <property type="protein sequence ID" value="ALV27418.1"/>
    <property type="molecule type" value="Genomic_DNA"/>
</dbReference>
<dbReference type="KEGG" id="pphr:APZ00_10400"/>
<dbReference type="Pfam" id="PF08878">
    <property type="entry name" value="HamA"/>
    <property type="match status" value="1"/>
</dbReference>
<evidence type="ECO:0000313" key="3">
    <source>
        <dbReference type="Proteomes" id="UP000064921"/>
    </source>
</evidence>
<evidence type="ECO:0000313" key="2">
    <source>
        <dbReference type="EMBL" id="ALV27418.1"/>
    </source>
</evidence>
<protein>
    <recommendedName>
        <fullName evidence="1">Anti-bacteriophage protein A/HamA C-terminal domain-containing protein</fullName>
    </recommendedName>
</protein>
<proteinExistence type="predicted"/>
<evidence type="ECO:0000259" key="1">
    <source>
        <dbReference type="Pfam" id="PF08878"/>
    </source>
</evidence>
<accession>A0A0U2W4E5</accession>
<sequence length="256" mass="28229">MIEDWLNIEEAEHGERKRLFVLGERGGGRVAVQADLMERVRAHYDDPRHIADDIAELGFPGAAAILRERLPTDARTRSGEVGEILATEFVEHQTGFRIPVRRLRYKDGREMALRGDDFLGIEEVDGRLAYLKGEAKSGQAMAAGVINAARARLNDDDGRPTPISLLFVADRLLEGSEEDEALGRQIRNAVGRGTIRAGDVTHGLFTLTGNDRRADLEADLAGAGGDHGHISVNLRINDHQEFIAWIYEEAESLGND</sequence>
<keyword evidence="3" id="KW-1185">Reference proteome</keyword>
<name>A0A0U2W4E5_9HYPH</name>
<gene>
    <name evidence="2" type="ORF">APZ00_10400</name>
</gene>
<dbReference type="STRING" id="121719.APZ00_10400"/>
<dbReference type="RefSeq" id="WP_058898894.1">
    <property type="nucleotide sequence ID" value="NZ_CP013068.1"/>
</dbReference>
<dbReference type="AlphaFoldDB" id="A0A0U2W4E5"/>
<dbReference type="InterPro" id="IPR014976">
    <property type="entry name" value="AbpA_HamA_C"/>
</dbReference>
<feature type="domain" description="Anti-bacteriophage protein A/HamA C-terminal" evidence="1">
    <location>
        <begin position="3"/>
        <end position="250"/>
    </location>
</feature>
<organism evidence="2 3">
    <name type="scientific">Pannonibacter phragmitetus</name>
    <dbReference type="NCBI Taxonomy" id="121719"/>
    <lineage>
        <taxon>Bacteria</taxon>
        <taxon>Pseudomonadati</taxon>
        <taxon>Pseudomonadota</taxon>
        <taxon>Alphaproteobacteria</taxon>
        <taxon>Hyphomicrobiales</taxon>
        <taxon>Stappiaceae</taxon>
        <taxon>Pannonibacter</taxon>
    </lineage>
</organism>
<reference evidence="2 3" key="1">
    <citation type="submission" date="2015-10" db="EMBL/GenBank/DDBJ databases">
        <title>The world's first case of liver abscess caused by Pannonibacter phragmitetus.</title>
        <authorList>
            <person name="Ming D."/>
            <person name="Wang M."/>
            <person name="Zhou Y."/>
            <person name="Jiang T."/>
            <person name="Hu S."/>
        </authorList>
    </citation>
    <scope>NUCLEOTIDE SEQUENCE [LARGE SCALE GENOMIC DNA]</scope>
    <source>
        <strain evidence="2 3">31801</strain>
    </source>
</reference>